<sequence>MDSVFSFYYLIKKSSTTNTRVSLSIISDPKCICSQYLLFNGVHSSLIFHSKG</sequence>
<name>A0AA86YNH7_PROST</name>
<accession>A0AA86YNH7</accession>
<proteinExistence type="predicted"/>
<evidence type="ECO:0000313" key="1">
    <source>
        <dbReference type="EMBL" id="EDU61135.1"/>
    </source>
</evidence>
<comment type="caution">
    <text evidence="1">The sequence shown here is derived from an EMBL/GenBank/DDBJ whole genome shotgun (WGS) entry which is preliminary data.</text>
</comment>
<dbReference type="EMBL" id="ABJD02000082">
    <property type="protein sequence ID" value="EDU61135.1"/>
    <property type="molecule type" value="Genomic_DNA"/>
</dbReference>
<reference evidence="1 2" key="3">
    <citation type="submission" date="2008-05" db="EMBL/GenBank/DDBJ databases">
        <authorList>
            <person name="Fulton L."/>
            <person name="Clifton S."/>
            <person name="Fulton B."/>
            <person name="Xu J."/>
            <person name="Minx P."/>
            <person name="Pepin K.H."/>
            <person name="Johnson M."/>
            <person name="Thiruvilangam P."/>
            <person name="Bhonagiri V."/>
            <person name="Nash W.E."/>
            <person name="Mardis E.R."/>
            <person name="Wilson R.K."/>
        </authorList>
    </citation>
    <scope>NUCLEOTIDE SEQUENCE [LARGE SCALE GENOMIC DNA]</scope>
    <source>
        <strain evidence="1 2">ATCC 25827</strain>
    </source>
</reference>
<reference evidence="2" key="2">
    <citation type="submission" date="2008-04" db="EMBL/GenBank/DDBJ databases">
        <title>Draft genome sequence of Providencia stuartii(ATCC 25827).</title>
        <authorList>
            <person name="Sudarsanam P."/>
            <person name="Ley R."/>
            <person name="Guruge J."/>
            <person name="Turnbaugh P.J."/>
            <person name="Mahowald M."/>
            <person name="Liep D."/>
            <person name="Gordon J."/>
        </authorList>
    </citation>
    <scope>NUCLEOTIDE SEQUENCE [LARGE SCALE GENOMIC DNA]</scope>
    <source>
        <strain evidence="2">ATCC 25827</strain>
    </source>
</reference>
<dbReference type="Proteomes" id="UP000004506">
    <property type="component" value="Unassembled WGS sequence"/>
</dbReference>
<organism evidence="1 2">
    <name type="scientific">Providencia stuartii ATCC 25827</name>
    <dbReference type="NCBI Taxonomy" id="471874"/>
    <lineage>
        <taxon>Bacteria</taxon>
        <taxon>Pseudomonadati</taxon>
        <taxon>Pseudomonadota</taxon>
        <taxon>Gammaproteobacteria</taxon>
        <taxon>Enterobacterales</taxon>
        <taxon>Morganellaceae</taxon>
        <taxon>Providencia</taxon>
    </lineage>
</organism>
<protein>
    <submittedName>
        <fullName evidence="1">Uncharacterized protein</fullName>
    </submittedName>
</protein>
<gene>
    <name evidence="1" type="ORF">PROSTU_00882</name>
</gene>
<evidence type="ECO:0000313" key="2">
    <source>
        <dbReference type="Proteomes" id="UP000004506"/>
    </source>
</evidence>
<dbReference type="AlphaFoldDB" id="A0AA86YNH7"/>
<reference evidence="2" key="1">
    <citation type="submission" date="2008-04" db="EMBL/GenBank/DDBJ databases">
        <title>Draft genome sequence of Providencia stuartii (ATCC 25827).</title>
        <authorList>
            <person name="Sudarsanam P."/>
            <person name="Ley R."/>
            <person name="Guruge J."/>
            <person name="Turnbaugh P.J."/>
            <person name="Mahowald M."/>
            <person name="Liep D."/>
            <person name="Gordon J."/>
        </authorList>
    </citation>
    <scope>NUCLEOTIDE SEQUENCE [LARGE SCALE GENOMIC DNA]</scope>
    <source>
        <strain evidence="2">ATCC 25827</strain>
    </source>
</reference>